<dbReference type="PANTHER" id="PTHR22777:SF17">
    <property type="entry name" value="UPF0053 PROTEIN SLL0260"/>
    <property type="match status" value="1"/>
</dbReference>
<accession>A0A938BRR4</accession>
<dbReference type="Gene3D" id="3.10.580.10">
    <property type="entry name" value="CBS-domain"/>
    <property type="match status" value="1"/>
</dbReference>
<comment type="caution">
    <text evidence="12">The sequence shown here is derived from an EMBL/GenBank/DDBJ whole genome shotgun (WGS) entry which is preliminary data.</text>
</comment>
<dbReference type="AlphaFoldDB" id="A0A938BRR4"/>
<keyword evidence="3" id="KW-0677">Repeat</keyword>
<comment type="subcellular location">
    <subcellularLocation>
        <location evidence="1">Membrane</location>
        <topology evidence="1">Multi-pass membrane protein</topology>
    </subcellularLocation>
</comment>
<evidence type="ECO:0000259" key="11">
    <source>
        <dbReference type="PROSITE" id="PS51846"/>
    </source>
</evidence>
<feature type="domain" description="CBS" evidence="10">
    <location>
        <begin position="205"/>
        <end position="264"/>
    </location>
</feature>
<evidence type="ECO:0000256" key="4">
    <source>
        <dbReference type="ARBA" id="ARBA00022989"/>
    </source>
</evidence>
<feature type="domain" description="CBS" evidence="10">
    <location>
        <begin position="267"/>
        <end position="324"/>
    </location>
</feature>
<evidence type="ECO:0000259" key="10">
    <source>
        <dbReference type="PROSITE" id="PS51371"/>
    </source>
</evidence>
<dbReference type="Proteomes" id="UP000779900">
    <property type="component" value="Unassembled WGS sequence"/>
</dbReference>
<evidence type="ECO:0000256" key="3">
    <source>
        <dbReference type="ARBA" id="ARBA00022737"/>
    </source>
</evidence>
<dbReference type="SMART" id="SM01091">
    <property type="entry name" value="CorC_HlyC"/>
    <property type="match status" value="1"/>
</dbReference>
<dbReference type="Pfam" id="PF03471">
    <property type="entry name" value="CorC_HlyC"/>
    <property type="match status" value="1"/>
</dbReference>
<dbReference type="InterPro" id="IPR046342">
    <property type="entry name" value="CBS_dom_sf"/>
</dbReference>
<reference evidence="12" key="1">
    <citation type="submission" date="2019-03" db="EMBL/GenBank/DDBJ databases">
        <title>Lake Tanganyika Metagenome-Assembled Genomes (MAGs).</title>
        <authorList>
            <person name="Tran P."/>
        </authorList>
    </citation>
    <scope>NUCLEOTIDE SEQUENCE</scope>
    <source>
        <strain evidence="12">K_DeepCast_150m_m2_040</strain>
    </source>
</reference>
<dbReference type="GO" id="GO:0005886">
    <property type="term" value="C:plasma membrane"/>
    <property type="evidence" value="ECO:0007669"/>
    <property type="project" value="TreeGrafter"/>
</dbReference>
<evidence type="ECO:0000256" key="1">
    <source>
        <dbReference type="ARBA" id="ARBA00004141"/>
    </source>
</evidence>
<evidence type="ECO:0000256" key="7">
    <source>
        <dbReference type="PROSITE-ProRule" id="PRU00703"/>
    </source>
</evidence>
<keyword evidence="4 8" id="KW-1133">Transmembrane helix</keyword>
<keyword evidence="6 8" id="KW-0472">Membrane</keyword>
<dbReference type="InterPro" id="IPR036318">
    <property type="entry name" value="FAD-bd_PCMH-like_sf"/>
</dbReference>
<sequence length="413" mass="45145">MLWYLLAIAVLLIFSAFFSGSETALFSLSHGQREALRQLHPKSSRRIEHLLSDPDRLLGTLLLGNMVVNTAISGLATIVLISIGRTTGAGDALVIGLGGVAVTILVLVFGEVTPKIVASRSPARIAVLAVPLLAPLQWLLRPLARTLTSLASRLAPAKGESDKLTDEEMHTMVELGRRRNVLQGSEDEILLNLIGLDRRAVSEVMTPRIDIVAVPEQTTVAEALAVARRSGFSRLPVYRDTIDRVTGTLHVKELLTAPDETASVTTIRRPAHFAPEVKPLPELLDETRRKGSHIVTIVDEFGQTAGLVTLEDLLEAVFGEIVDEFDIAEELPYTKVENDCYLVDGEIDVATLNQLLGNAFRGVGHRRLSSFIHEKLGRLPRAGDTLRHGRLEITVRETDGTKLEKVIVCRKGK</sequence>
<keyword evidence="2 8" id="KW-0812">Transmembrane</keyword>
<evidence type="ECO:0000256" key="5">
    <source>
        <dbReference type="ARBA" id="ARBA00023122"/>
    </source>
</evidence>
<organism evidence="12 13">
    <name type="scientific">candidate division WOR-3 bacterium</name>
    <dbReference type="NCBI Taxonomy" id="2052148"/>
    <lineage>
        <taxon>Bacteria</taxon>
        <taxon>Bacteria division WOR-3</taxon>
    </lineage>
</organism>
<gene>
    <name evidence="12" type="ORF">FJY68_08600</name>
</gene>
<evidence type="ECO:0000256" key="6">
    <source>
        <dbReference type="ARBA" id="ARBA00023136"/>
    </source>
</evidence>
<evidence type="ECO:0000256" key="9">
    <source>
        <dbReference type="SAM" id="Phobius"/>
    </source>
</evidence>
<dbReference type="InterPro" id="IPR000644">
    <property type="entry name" value="CBS_dom"/>
</dbReference>
<name>A0A938BRR4_UNCW3</name>
<dbReference type="SUPFAM" id="SSF56176">
    <property type="entry name" value="FAD-binding/transporter-associated domain-like"/>
    <property type="match status" value="1"/>
</dbReference>
<dbReference type="Gene3D" id="3.30.465.10">
    <property type="match status" value="1"/>
</dbReference>
<evidence type="ECO:0000256" key="8">
    <source>
        <dbReference type="PROSITE-ProRule" id="PRU01193"/>
    </source>
</evidence>
<protein>
    <submittedName>
        <fullName evidence="12">HlyC/CorC family transporter</fullName>
    </submittedName>
</protein>
<dbReference type="PANTHER" id="PTHR22777">
    <property type="entry name" value="HEMOLYSIN-RELATED"/>
    <property type="match status" value="1"/>
</dbReference>
<proteinExistence type="predicted"/>
<dbReference type="PROSITE" id="PS51846">
    <property type="entry name" value="CNNM"/>
    <property type="match status" value="1"/>
</dbReference>
<feature type="transmembrane region" description="Helical" evidence="9">
    <location>
        <begin position="57"/>
        <end position="80"/>
    </location>
</feature>
<dbReference type="CDD" id="cd04590">
    <property type="entry name" value="CBS_pair_CorC_HlyC_assoc"/>
    <property type="match status" value="1"/>
</dbReference>
<evidence type="ECO:0000313" key="12">
    <source>
        <dbReference type="EMBL" id="MBM3331890.1"/>
    </source>
</evidence>
<keyword evidence="5 7" id="KW-0129">CBS domain</keyword>
<dbReference type="EMBL" id="VGIR01000049">
    <property type="protein sequence ID" value="MBM3331890.1"/>
    <property type="molecule type" value="Genomic_DNA"/>
</dbReference>
<dbReference type="SUPFAM" id="SSF54631">
    <property type="entry name" value="CBS-domain pair"/>
    <property type="match status" value="1"/>
</dbReference>
<dbReference type="GO" id="GO:0050660">
    <property type="term" value="F:flavin adenine dinucleotide binding"/>
    <property type="evidence" value="ECO:0007669"/>
    <property type="project" value="InterPro"/>
</dbReference>
<dbReference type="PROSITE" id="PS51371">
    <property type="entry name" value="CBS"/>
    <property type="match status" value="2"/>
</dbReference>
<dbReference type="Pfam" id="PF00571">
    <property type="entry name" value="CBS"/>
    <property type="match status" value="2"/>
</dbReference>
<dbReference type="InterPro" id="IPR044751">
    <property type="entry name" value="Ion_transp-like_CBS"/>
</dbReference>
<feature type="transmembrane region" description="Helical" evidence="9">
    <location>
        <begin position="92"/>
        <end position="110"/>
    </location>
</feature>
<dbReference type="InterPro" id="IPR016169">
    <property type="entry name" value="FAD-bd_PCMH_sub2"/>
</dbReference>
<dbReference type="Pfam" id="PF01595">
    <property type="entry name" value="CNNM"/>
    <property type="match status" value="1"/>
</dbReference>
<dbReference type="InterPro" id="IPR002550">
    <property type="entry name" value="CNNM"/>
</dbReference>
<evidence type="ECO:0000256" key="2">
    <source>
        <dbReference type="ARBA" id="ARBA00022692"/>
    </source>
</evidence>
<dbReference type="InterPro" id="IPR005170">
    <property type="entry name" value="Transptr-assoc_dom"/>
</dbReference>
<evidence type="ECO:0000313" key="13">
    <source>
        <dbReference type="Proteomes" id="UP000779900"/>
    </source>
</evidence>
<feature type="domain" description="CNNM transmembrane" evidence="11">
    <location>
        <begin position="1"/>
        <end position="186"/>
    </location>
</feature>